<accession>A0A7T8IWT8</accession>
<evidence type="ECO:0000256" key="1">
    <source>
        <dbReference type="SAM" id="Coils"/>
    </source>
</evidence>
<evidence type="ECO:0000313" key="3">
    <source>
        <dbReference type="Proteomes" id="UP000595566"/>
    </source>
</evidence>
<gene>
    <name evidence="2" type="ORF">immuto26A_227</name>
</gene>
<organism evidence="2 3">
    <name type="scientific">Flavobacterium phage vB_FspM_immuto_2-6A</name>
    <dbReference type="NCBI Taxonomy" id="2801477"/>
    <lineage>
        <taxon>Viruses</taxon>
        <taxon>Duplodnaviria</taxon>
        <taxon>Heunggongvirae</taxon>
        <taxon>Uroviricota</taxon>
        <taxon>Caudoviricetes</taxon>
        <taxon>Immutovirus</taxon>
        <taxon>Immutovirus immuto</taxon>
    </lineage>
</organism>
<dbReference type="Proteomes" id="UP000595566">
    <property type="component" value="Segment"/>
</dbReference>
<feature type="coiled-coil region" evidence="1">
    <location>
        <begin position="140"/>
        <end position="167"/>
    </location>
</feature>
<reference evidence="2 3" key="1">
    <citation type="submission" date="2020-12" db="EMBL/GenBank/DDBJ databases">
        <title>Dynamics of Baltic Sea phages driven by environmental changes.</title>
        <authorList>
            <person name="Hoetzinger M."/>
            <person name="Nilsson E."/>
            <person name="Holmfeldt K."/>
        </authorList>
    </citation>
    <scope>NUCLEOTIDE SEQUENCE [LARGE SCALE GENOMIC DNA]</scope>
</reference>
<keyword evidence="3" id="KW-1185">Reference proteome</keyword>
<name>A0A7T8IWT8_9CAUD</name>
<evidence type="ECO:0000313" key="2">
    <source>
        <dbReference type="EMBL" id="QQO91906.1"/>
    </source>
</evidence>
<keyword evidence="1" id="KW-0175">Coiled coil</keyword>
<protein>
    <submittedName>
        <fullName evidence="2">Uncharacterized protein</fullName>
    </submittedName>
</protein>
<sequence>MSVLTVNVIDSRGSNIENITLSSEFYIQYYNTNTGKTVTSEVLFSTKATSDKNGEVAFDITPLTNRREFIKYWELYLSEGGDFSVLGKTTTYPDENHLSITVTDTYDLSKAAGDVTFDSKTGVYTFPTISASDTINLVSLGDSKFELDALEDNYKNAERDYLLAKNLYQENLKIADTSNIFEKLTSYEPASWQAVLTRLLEFEEGTLGAGLRFAKKAGLTEEYRRLDAISTAILYIKNLYPNITLDNGEGIPYNK</sequence>
<dbReference type="EMBL" id="MW353175">
    <property type="protein sequence ID" value="QQO91906.1"/>
    <property type="molecule type" value="Genomic_DNA"/>
</dbReference>
<proteinExistence type="predicted"/>